<keyword evidence="1" id="KW-0472">Membrane</keyword>
<accession>A0A2S6GLL9</accession>
<evidence type="ECO:0000313" key="3">
    <source>
        <dbReference type="Proteomes" id="UP000239203"/>
    </source>
</evidence>
<evidence type="ECO:0000256" key="1">
    <source>
        <dbReference type="SAM" id="Phobius"/>
    </source>
</evidence>
<feature type="transmembrane region" description="Helical" evidence="1">
    <location>
        <begin position="35"/>
        <end position="56"/>
    </location>
</feature>
<proteinExistence type="predicted"/>
<organism evidence="2 3">
    <name type="scientific">Actinokineospora auranticolor</name>
    <dbReference type="NCBI Taxonomy" id="155976"/>
    <lineage>
        <taxon>Bacteria</taxon>
        <taxon>Bacillati</taxon>
        <taxon>Actinomycetota</taxon>
        <taxon>Actinomycetes</taxon>
        <taxon>Pseudonocardiales</taxon>
        <taxon>Pseudonocardiaceae</taxon>
        <taxon>Actinokineospora</taxon>
    </lineage>
</organism>
<name>A0A2S6GLL9_9PSEU</name>
<reference evidence="2 3" key="1">
    <citation type="submission" date="2018-02" db="EMBL/GenBank/DDBJ databases">
        <title>Genomic Encyclopedia of Archaeal and Bacterial Type Strains, Phase II (KMG-II): from individual species to whole genera.</title>
        <authorList>
            <person name="Goeker M."/>
        </authorList>
    </citation>
    <scope>NUCLEOTIDE SEQUENCE [LARGE SCALE GENOMIC DNA]</scope>
    <source>
        <strain evidence="2 3">YU 961-1</strain>
    </source>
</reference>
<comment type="caution">
    <text evidence="2">The sequence shown here is derived from an EMBL/GenBank/DDBJ whole genome shotgun (WGS) entry which is preliminary data.</text>
</comment>
<evidence type="ECO:0000313" key="2">
    <source>
        <dbReference type="EMBL" id="PPK66128.1"/>
    </source>
</evidence>
<dbReference type="OrthoDB" id="3630320at2"/>
<sequence length="146" mass="15021">MTAIRALLVISGLATLGWGVTLFADWALPLSWTSVSAVLWLIACPLVHDALIAPAIGLTARALDFLPAPVALPAKRGLAATAVLAVIAFPLVWRPFAAPAPPGAHDEPLAGLLVSTAVVWIAVAWRARTGHSNVPEQNTDPGTAGG</sequence>
<protein>
    <submittedName>
        <fullName evidence="2">Uncharacterized protein</fullName>
    </submittedName>
</protein>
<keyword evidence="3" id="KW-1185">Reference proteome</keyword>
<keyword evidence="1" id="KW-0812">Transmembrane</keyword>
<keyword evidence="1" id="KW-1133">Transmembrane helix</keyword>
<feature type="transmembrane region" description="Helical" evidence="1">
    <location>
        <begin position="77"/>
        <end position="96"/>
    </location>
</feature>
<dbReference type="RefSeq" id="WP_104480613.1">
    <property type="nucleotide sequence ID" value="NZ_CP154825.1"/>
</dbReference>
<dbReference type="AlphaFoldDB" id="A0A2S6GLL9"/>
<gene>
    <name evidence="2" type="ORF">CLV40_11192</name>
</gene>
<dbReference type="EMBL" id="PTIX01000011">
    <property type="protein sequence ID" value="PPK66128.1"/>
    <property type="molecule type" value="Genomic_DNA"/>
</dbReference>
<dbReference type="Proteomes" id="UP000239203">
    <property type="component" value="Unassembled WGS sequence"/>
</dbReference>
<feature type="transmembrane region" description="Helical" evidence="1">
    <location>
        <begin position="108"/>
        <end position="125"/>
    </location>
</feature>